<organism evidence="1 2">
    <name type="scientific">Arsenophonus nasoniae</name>
    <name type="common">son-killer infecting Nasonia vitripennis</name>
    <dbReference type="NCBI Taxonomy" id="638"/>
    <lineage>
        <taxon>Bacteria</taxon>
        <taxon>Pseudomonadati</taxon>
        <taxon>Pseudomonadota</taxon>
        <taxon>Gammaproteobacteria</taxon>
        <taxon>Enterobacterales</taxon>
        <taxon>Morganellaceae</taxon>
        <taxon>Arsenophonus</taxon>
    </lineage>
</organism>
<dbReference type="RefSeq" id="WP_280626981.1">
    <property type="nucleotide sequence ID" value="NZ_CP123509.1"/>
</dbReference>
<evidence type="ECO:0000313" key="1">
    <source>
        <dbReference type="EMBL" id="WGM03729.1"/>
    </source>
</evidence>
<protein>
    <submittedName>
        <fullName evidence="1">Uncharacterized protein</fullName>
    </submittedName>
</protein>
<keyword evidence="1" id="KW-0614">Plasmid</keyword>
<accession>A0AA95KFA5</accession>
<sequence>MIQPKKHRTTFRRLQPGMSVLYNEEVVKIIRLRERKLTDKGLLYHFDVNGGNGSLIGESGKKIFISP</sequence>
<geneLocation type="plasmid" evidence="1 2">
    <name>paPv5</name>
</geneLocation>
<proteinExistence type="predicted"/>
<dbReference type="AlphaFoldDB" id="A0AA95KFA5"/>
<name>A0AA95KFA5_9GAMM</name>
<evidence type="ECO:0000313" key="2">
    <source>
        <dbReference type="Proteomes" id="UP001177595"/>
    </source>
</evidence>
<dbReference type="EMBL" id="CP123509">
    <property type="protein sequence ID" value="WGM03729.1"/>
    <property type="molecule type" value="Genomic_DNA"/>
</dbReference>
<dbReference type="Proteomes" id="UP001177595">
    <property type="component" value="Plasmid paPv5"/>
</dbReference>
<gene>
    <name evidence="1" type="ORF">QE210_19780</name>
</gene>
<reference evidence="1" key="1">
    <citation type="submission" date="2023-04" db="EMBL/GenBank/DDBJ databases">
        <title>Genome dynamics across the evolutionary transition to endosymbiosis.</title>
        <authorList>
            <person name="Siozios S."/>
            <person name="Nadal-Jimenez P."/>
            <person name="Azagi T."/>
            <person name="Sprong H."/>
            <person name="Frost C.L."/>
            <person name="Parratt S.R."/>
            <person name="Taylor G."/>
            <person name="Brettell L."/>
            <person name="Lew K.C."/>
            <person name="Croft L."/>
            <person name="King K.C."/>
            <person name="Brockhurst M.A."/>
            <person name="Hypsa V."/>
            <person name="Novakova E."/>
            <person name="Darby A.C."/>
            <person name="Hurst G.D.D."/>
        </authorList>
    </citation>
    <scope>NUCLEOTIDE SEQUENCE</scope>
    <source>
        <strain evidence="1">APv</strain>
        <plasmid evidence="1">paPv5</plasmid>
    </source>
</reference>